<evidence type="ECO:0000313" key="3">
    <source>
        <dbReference type="EMBL" id="RXK38125.1"/>
    </source>
</evidence>
<evidence type="ECO:0000256" key="2">
    <source>
        <dbReference type="SAM" id="Phobius"/>
    </source>
</evidence>
<proteinExistence type="predicted"/>
<dbReference type="VEuPathDB" id="FungiDB:TREMEDRAFT_64689"/>
<comment type="caution">
    <text evidence="3">The sequence shown here is derived from an EMBL/GenBank/DDBJ whole genome shotgun (WGS) entry which is preliminary data.</text>
</comment>
<accession>A0A4Q1BK81</accession>
<gene>
    <name evidence="3" type="ORF">M231_04586</name>
</gene>
<evidence type="ECO:0000256" key="1">
    <source>
        <dbReference type="SAM" id="MobiDB-lite"/>
    </source>
</evidence>
<feature type="region of interest" description="Disordered" evidence="1">
    <location>
        <begin position="87"/>
        <end position="109"/>
    </location>
</feature>
<feature type="transmembrane region" description="Helical" evidence="2">
    <location>
        <begin position="214"/>
        <end position="232"/>
    </location>
</feature>
<feature type="transmembrane region" description="Helical" evidence="2">
    <location>
        <begin position="718"/>
        <end position="739"/>
    </location>
</feature>
<dbReference type="Proteomes" id="UP000289152">
    <property type="component" value="Unassembled WGS sequence"/>
</dbReference>
<evidence type="ECO:0000313" key="4">
    <source>
        <dbReference type="Proteomes" id="UP000289152"/>
    </source>
</evidence>
<dbReference type="InParanoid" id="A0A4Q1BK81"/>
<sequence length="779" mass="90623">MAEPAEGTVGKTRYFFKWIRRRIIFIFAIFYSLFKFLFHCICPWGITFVAILPMLAICWLPWTFFAFTRPRKYSEARVRKDPEGTSTAYWEPRFNPKSTPKKEKKPPQPKVYVQIRQIEDPEWVKWLHKYKLRRSDYMHAKTSEEMPERWIEVLVKRDFLRSWDIFGKPKPLHLDGDDEKPKYRRSSGYIERTWDAFEIFSDLWRTLDRQGQQVAGVICGLVLLVMQIEMIGHDLSSDTVVKYYNDLTSGMKKSSDRLDGDDTCAYATGLGVANWGSGLENLVWYGFYHIMLSILCLMLVMEEFINVRLGLFAPQWNRIGTGYTIMFLACATLATSSNWGIRVFIRLRYVSLVAIFLVGLYNVVHTMIALNGCFGHEEQDSVQRYGRCPLRTWTAEEWADPTLHHQFAQNQAVWDTRDPTGGLRPSDEYIPWPFRLQSWIGDWATPLRRVQIKALEWAIHVGRRRLHPNQVEQFEKYLEDVIHAAEHQTVYAKTDLQRQREKGQVDRTLIHGWPIKSVDLTPRQKNDALRRSKYNYGQNVVGLPDYQPHLKAEHYRYKYYFLWFDIRRAMAALCAVGLFGIHVAICVSDLGFSSLPAYNDAYAKAVSSWKSNGGPDPSQCQYFPDSTVSIWVYPGTSTYRMVTSLLAWQGMWHAFIMGMCVGVFLVAWSNNRTFGMHLPFPPITLIGPRLSSNSMGWTLGFIAWATLQLGFFRNDDDGVLGVRFVCYSSLVCWGTFLFPNEHMRNLYQRNPFWGALSELGAVYMTNMKVAYHYMEEDDD</sequence>
<feature type="transmembrane region" description="Helical" evidence="2">
    <location>
        <begin position="322"/>
        <end position="341"/>
    </location>
</feature>
<organism evidence="3 4">
    <name type="scientific">Tremella mesenterica</name>
    <name type="common">Jelly fungus</name>
    <dbReference type="NCBI Taxonomy" id="5217"/>
    <lineage>
        <taxon>Eukaryota</taxon>
        <taxon>Fungi</taxon>
        <taxon>Dikarya</taxon>
        <taxon>Basidiomycota</taxon>
        <taxon>Agaricomycotina</taxon>
        <taxon>Tremellomycetes</taxon>
        <taxon>Tremellales</taxon>
        <taxon>Tremellaceae</taxon>
        <taxon>Tremella</taxon>
    </lineage>
</organism>
<keyword evidence="2" id="KW-0812">Transmembrane</keyword>
<feature type="transmembrane region" description="Helical" evidence="2">
    <location>
        <begin position="650"/>
        <end position="669"/>
    </location>
</feature>
<keyword evidence="2" id="KW-1133">Transmembrane helix</keyword>
<dbReference type="OrthoDB" id="2560567at2759"/>
<feature type="transmembrane region" description="Helical" evidence="2">
    <location>
        <begin position="282"/>
        <end position="301"/>
    </location>
</feature>
<reference evidence="3 4" key="1">
    <citation type="submission" date="2016-06" db="EMBL/GenBank/DDBJ databases">
        <title>Evolution of pathogenesis and genome organization in the Tremellales.</title>
        <authorList>
            <person name="Cuomo C."/>
            <person name="Litvintseva A."/>
            <person name="Heitman J."/>
            <person name="Chen Y."/>
            <person name="Sun S."/>
            <person name="Springer D."/>
            <person name="Dromer F."/>
            <person name="Young S."/>
            <person name="Zeng Q."/>
            <person name="Chapman S."/>
            <person name="Gujja S."/>
            <person name="Saif S."/>
            <person name="Birren B."/>
        </authorList>
    </citation>
    <scope>NUCLEOTIDE SEQUENCE [LARGE SCALE GENOMIC DNA]</scope>
    <source>
        <strain evidence="3 4">ATCC 28783</strain>
    </source>
</reference>
<dbReference type="AlphaFoldDB" id="A0A4Q1BK81"/>
<feature type="transmembrane region" description="Helical" evidence="2">
    <location>
        <begin position="347"/>
        <end position="364"/>
    </location>
</feature>
<keyword evidence="2" id="KW-0472">Membrane</keyword>
<keyword evidence="4" id="KW-1185">Reference proteome</keyword>
<feature type="transmembrane region" description="Helical" evidence="2">
    <location>
        <begin position="21"/>
        <end position="38"/>
    </location>
</feature>
<feature type="transmembrane region" description="Helical" evidence="2">
    <location>
        <begin position="569"/>
        <end position="592"/>
    </location>
</feature>
<protein>
    <submittedName>
        <fullName evidence="3">Uncharacterized protein</fullName>
    </submittedName>
</protein>
<feature type="transmembrane region" description="Helical" evidence="2">
    <location>
        <begin position="44"/>
        <end position="67"/>
    </location>
</feature>
<feature type="transmembrane region" description="Helical" evidence="2">
    <location>
        <begin position="690"/>
        <end position="712"/>
    </location>
</feature>
<name>A0A4Q1BK81_TREME</name>
<dbReference type="EMBL" id="SDIL01000053">
    <property type="protein sequence ID" value="RXK38125.1"/>
    <property type="molecule type" value="Genomic_DNA"/>
</dbReference>